<organism evidence="1 2">
    <name type="scientific">Brevibacillus aydinogluensis</name>
    <dbReference type="NCBI Taxonomy" id="927786"/>
    <lineage>
        <taxon>Bacteria</taxon>
        <taxon>Bacillati</taxon>
        <taxon>Bacillota</taxon>
        <taxon>Bacilli</taxon>
        <taxon>Bacillales</taxon>
        <taxon>Paenibacillaceae</taxon>
        <taxon>Brevibacillus</taxon>
    </lineage>
</organism>
<gene>
    <name evidence="1" type="ORF">BSPP4475_07910</name>
</gene>
<sequence length="303" mass="35540">MKINVYFTFQVYDLKIKYKVDQILHSLIQDFVIPEADIIRDDVFVQYNFEIAYDTKLITTIVKNLNAIYEKANGNMTPTFREFRYEYTYTDDEMKNAELFRITSIGNRPELYHSSKSIVEFVPFCARCSRNEKVTKNNLIINTSVMKKFPIIFVDKYLVISQELANKFNEWNLSGYQLREVIHKGKTTGEKAFQVIPTNILPPQTVIDQLRNDPHIKQQTCPECGVVEYLQFPYCYDEKISQFMQDFNFTYEYYPINEETVVRQMLVSKKVITLLIEHGIAKLETLSDGSKWTVVPVLTNNTV</sequence>
<reference evidence="1" key="1">
    <citation type="submission" date="2023-07" db="EMBL/GenBank/DDBJ databases">
        <authorList>
            <person name="Ivanov I."/>
            <person name="Teneva D."/>
            <person name="Stoikov I."/>
        </authorList>
    </citation>
    <scope>NUCLEOTIDE SEQUENCE</scope>
    <source>
        <strain evidence="1">4475</strain>
    </source>
</reference>
<dbReference type="KEGG" id="bayd:BSPP4475_07910"/>
<evidence type="ECO:0000313" key="2">
    <source>
        <dbReference type="Proteomes" id="UP001189619"/>
    </source>
</evidence>
<dbReference type="EMBL" id="OY569118">
    <property type="protein sequence ID" value="CAJ1002235.1"/>
    <property type="molecule type" value="Genomic_DNA"/>
</dbReference>
<protein>
    <submittedName>
        <fullName evidence="1">NMD3 domain-containing protein</fullName>
    </submittedName>
</protein>
<dbReference type="AlphaFoldDB" id="A0AA48M6M6"/>
<keyword evidence="2" id="KW-1185">Reference proteome</keyword>
<proteinExistence type="predicted"/>
<dbReference type="RefSeq" id="WP_304415348.1">
    <property type="nucleotide sequence ID" value="NZ_OY569118.1"/>
</dbReference>
<name>A0AA48M6M6_9BACL</name>
<evidence type="ECO:0000313" key="1">
    <source>
        <dbReference type="EMBL" id="CAJ1002235.1"/>
    </source>
</evidence>
<accession>A0AA48M6M6</accession>
<dbReference type="Proteomes" id="UP001189619">
    <property type="component" value="Chromosome"/>
</dbReference>